<organism evidence="7 8">
    <name type="scientific">Salix purpurea</name>
    <name type="common">Purple osier willow</name>
    <dbReference type="NCBI Taxonomy" id="77065"/>
    <lineage>
        <taxon>Eukaryota</taxon>
        <taxon>Viridiplantae</taxon>
        <taxon>Streptophyta</taxon>
        <taxon>Embryophyta</taxon>
        <taxon>Tracheophyta</taxon>
        <taxon>Spermatophyta</taxon>
        <taxon>Magnoliopsida</taxon>
        <taxon>eudicotyledons</taxon>
        <taxon>Gunneridae</taxon>
        <taxon>Pentapetalae</taxon>
        <taxon>rosids</taxon>
        <taxon>fabids</taxon>
        <taxon>Malpighiales</taxon>
        <taxon>Salicaceae</taxon>
        <taxon>Saliceae</taxon>
        <taxon>Salix</taxon>
    </lineage>
</organism>
<evidence type="ECO:0000256" key="1">
    <source>
        <dbReference type="ARBA" id="ARBA00001961"/>
    </source>
</evidence>
<keyword evidence="2" id="KW-0479">Metal-binding</keyword>
<evidence type="ECO:0000259" key="6">
    <source>
        <dbReference type="Pfam" id="PF14226"/>
    </source>
</evidence>
<dbReference type="Pfam" id="PF14226">
    <property type="entry name" value="DIOX_N"/>
    <property type="match status" value="1"/>
</dbReference>
<dbReference type="Proteomes" id="UP001151532">
    <property type="component" value="Chromosome 1"/>
</dbReference>
<dbReference type="SUPFAM" id="SSF51197">
    <property type="entry name" value="Clavaminate synthase-like"/>
    <property type="match status" value="1"/>
</dbReference>
<dbReference type="GO" id="GO:0051213">
    <property type="term" value="F:dioxygenase activity"/>
    <property type="evidence" value="ECO:0007669"/>
    <property type="project" value="UniProtKB-KW"/>
</dbReference>
<accession>A0A9Q0YXE4</accession>
<dbReference type="EMBL" id="JAPFFK010000015">
    <property type="protein sequence ID" value="KAJ6713472.1"/>
    <property type="molecule type" value="Genomic_DNA"/>
</dbReference>
<dbReference type="GO" id="GO:0046872">
    <property type="term" value="F:metal ion binding"/>
    <property type="evidence" value="ECO:0007669"/>
    <property type="project" value="UniProtKB-KW"/>
</dbReference>
<evidence type="ECO:0000256" key="4">
    <source>
        <dbReference type="ARBA" id="ARBA00023002"/>
    </source>
</evidence>
<feature type="domain" description="Non-haem dioxygenase N-terminal" evidence="6">
    <location>
        <begin position="60"/>
        <end position="164"/>
    </location>
</feature>
<evidence type="ECO:0000256" key="2">
    <source>
        <dbReference type="ARBA" id="ARBA00022723"/>
    </source>
</evidence>
<evidence type="ECO:0000313" key="7">
    <source>
        <dbReference type="EMBL" id="KAJ6713472.1"/>
    </source>
</evidence>
<evidence type="ECO:0000256" key="3">
    <source>
        <dbReference type="ARBA" id="ARBA00022964"/>
    </source>
</evidence>
<proteinExistence type="predicted"/>
<keyword evidence="4" id="KW-0560">Oxidoreductase</keyword>
<evidence type="ECO:0000256" key="5">
    <source>
        <dbReference type="ARBA" id="ARBA00023004"/>
    </source>
</evidence>
<gene>
    <name evidence="7" type="ORF">OIU79_009457</name>
</gene>
<dbReference type="InterPro" id="IPR027443">
    <property type="entry name" value="IPNS-like_sf"/>
</dbReference>
<dbReference type="OrthoDB" id="288590at2759"/>
<dbReference type="Gene3D" id="2.60.120.330">
    <property type="entry name" value="B-lactam Antibiotic, Isopenicillin N Synthase, Chain"/>
    <property type="match status" value="2"/>
</dbReference>
<evidence type="ECO:0000313" key="8">
    <source>
        <dbReference type="Proteomes" id="UP001151532"/>
    </source>
</evidence>
<dbReference type="PANTHER" id="PTHR10209:SF243">
    <property type="entry name" value="FERULOYL COA ORTHO-HYDROXYLASE 1-RELATED"/>
    <property type="match status" value="1"/>
</dbReference>
<keyword evidence="8" id="KW-1185">Reference proteome</keyword>
<keyword evidence="5" id="KW-0408">Iron</keyword>
<sequence>MAPTLAVSFNDSSEINDFVLKKGNGVKGLSETGLDSLPEQYIQPLEERMCDTKTMSQESVPLIDISKWDDPEVAEAICEAAEKWGFFQIINHGVPIEVLENVKEATHLFFGLSAEEKRKYLKEFSPSKNVRFGTSFSPEAEKALEWKDYLSLFYVSEDEASALWPSVCRDQVLEYMKRSEIVVRKLLDVLMKNLNSIEHRVTANGSNNRISVPIFINPGPSEKISPFPEVLASGEKAVYKEVLYSDYVKHFFQKAHDGKATIDFAKI</sequence>
<dbReference type="AlphaFoldDB" id="A0A9Q0YXE4"/>
<comment type="cofactor">
    <cofactor evidence="1">
        <name>L-ascorbate</name>
        <dbReference type="ChEBI" id="CHEBI:38290"/>
    </cofactor>
</comment>
<name>A0A9Q0YXE4_SALPP</name>
<comment type="caution">
    <text evidence="7">The sequence shown here is derived from an EMBL/GenBank/DDBJ whole genome shotgun (WGS) entry which is preliminary data.</text>
</comment>
<dbReference type="PANTHER" id="PTHR10209">
    <property type="entry name" value="OXIDOREDUCTASE, 2OG-FE II OXYGENASE FAMILY PROTEIN"/>
    <property type="match status" value="1"/>
</dbReference>
<reference evidence="7" key="1">
    <citation type="submission" date="2022-11" db="EMBL/GenBank/DDBJ databases">
        <authorList>
            <person name="Hyden B.L."/>
            <person name="Feng K."/>
            <person name="Yates T."/>
            <person name="Jawdy S."/>
            <person name="Smart L.B."/>
            <person name="Muchero W."/>
        </authorList>
    </citation>
    <scope>NUCLEOTIDE SEQUENCE</scope>
    <source>
        <tissue evidence="7">Shoot tip</tissue>
    </source>
</reference>
<protein>
    <submittedName>
        <fullName evidence="7">FERULOYL COA ORTHO-HYDROXYLASE 1-LIKE</fullName>
    </submittedName>
</protein>
<dbReference type="InterPro" id="IPR026992">
    <property type="entry name" value="DIOX_N"/>
</dbReference>
<keyword evidence="3" id="KW-0223">Dioxygenase</keyword>
<reference evidence="7" key="2">
    <citation type="journal article" date="2023" name="Int. J. Mol. Sci.">
        <title>De Novo Assembly and Annotation of 11 Diverse Shrub Willow (Salix) Genomes Reveals Novel Gene Organization in Sex-Linked Regions.</title>
        <authorList>
            <person name="Hyden B."/>
            <person name="Feng K."/>
            <person name="Yates T.B."/>
            <person name="Jawdy S."/>
            <person name="Cereghino C."/>
            <person name="Smart L.B."/>
            <person name="Muchero W."/>
        </authorList>
    </citation>
    <scope>NUCLEOTIDE SEQUENCE</scope>
    <source>
        <tissue evidence="7">Shoot tip</tissue>
    </source>
</reference>